<evidence type="ECO:0000259" key="2">
    <source>
        <dbReference type="Pfam" id="PF21725"/>
    </source>
</evidence>
<dbReference type="InterPro" id="IPR049082">
    <property type="entry name" value="T7SS_signal"/>
</dbReference>
<feature type="region of interest" description="Disordered" evidence="1">
    <location>
        <begin position="85"/>
        <end position="114"/>
    </location>
</feature>
<accession>A0A4D4JDF7</accession>
<feature type="compositionally biased region" description="Basic and acidic residues" evidence="1">
    <location>
        <begin position="277"/>
        <end position="287"/>
    </location>
</feature>
<feature type="domain" description="Putative T7SS secretion signal" evidence="2">
    <location>
        <begin position="5"/>
        <end position="144"/>
    </location>
</feature>
<gene>
    <name evidence="3" type="ORF">GTS_50750</name>
</gene>
<dbReference type="Pfam" id="PF21725">
    <property type="entry name" value="T7SS_signal"/>
    <property type="match status" value="1"/>
</dbReference>
<comment type="caution">
    <text evidence="3">The sequence shown here is derived from an EMBL/GenBank/DDBJ whole genome shotgun (WGS) entry which is preliminary data.</text>
</comment>
<dbReference type="Proteomes" id="UP000298860">
    <property type="component" value="Unassembled WGS sequence"/>
</dbReference>
<evidence type="ECO:0000313" key="3">
    <source>
        <dbReference type="EMBL" id="GDY33442.1"/>
    </source>
</evidence>
<proteinExistence type="predicted"/>
<dbReference type="CDD" id="cd20695">
    <property type="entry name" value="CdiA-CT_5T87E_Ct"/>
    <property type="match status" value="1"/>
</dbReference>
<feature type="compositionally biased region" description="Basic and acidic residues" evidence="1">
    <location>
        <begin position="104"/>
        <end position="114"/>
    </location>
</feature>
<feature type="region of interest" description="Disordered" evidence="1">
    <location>
        <begin position="338"/>
        <end position="357"/>
    </location>
</feature>
<dbReference type="AlphaFoldDB" id="A0A4D4JDF7"/>
<evidence type="ECO:0000313" key="4">
    <source>
        <dbReference type="Proteomes" id="UP000298860"/>
    </source>
</evidence>
<keyword evidence="4" id="KW-1185">Reference proteome</keyword>
<feature type="compositionally biased region" description="Basic and acidic residues" evidence="1">
    <location>
        <begin position="372"/>
        <end position="381"/>
    </location>
</feature>
<protein>
    <recommendedName>
        <fullName evidence="2">Putative T7SS secretion signal domain-containing protein</fullName>
    </recommendedName>
</protein>
<feature type="compositionally biased region" description="Polar residues" evidence="1">
    <location>
        <begin position="383"/>
        <end position="396"/>
    </location>
</feature>
<feature type="region of interest" description="Disordered" evidence="1">
    <location>
        <begin position="370"/>
        <end position="396"/>
    </location>
</feature>
<organism evidence="3 4">
    <name type="scientific">Gandjariella thermophila</name>
    <dbReference type="NCBI Taxonomy" id="1931992"/>
    <lineage>
        <taxon>Bacteria</taxon>
        <taxon>Bacillati</taxon>
        <taxon>Actinomycetota</taxon>
        <taxon>Actinomycetes</taxon>
        <taxon>Pseudonocardiales</taxon>
        <taxon>Pseudonocardiaceae</taxon>
        <taxon>Gandjariella</taxon>
    </lineage>
</organism>
<reference evidence="4" key="1">
    <citation type="submission" date="2019-04" db="EMBL/GenBank/DDBJ databases">
        <title>Draft genome sequence of Pseudonocardiaceae bacterium SL3-2-4.</title>
        <authorList>
            <person name="Ningsih F."/>
            <person name="Yokota A."/>
            <person name="Sakai Y."/>
            <person name="Nanatani K."/>
            <person name="Yabe S."/>
            <person name="Oetari A."/>
            <person name="Sjamsuridzal W."/>
        </authorList>
    </citation>
    <scope>NUCLEOTIDE SEQUENCE [LARGE SCALE GENOMIC DNA]</scope>
    <source>
        <strain evidence="4">SL3-2-4</strain>
    </source>
</reference>
<feature type="region of interest" description="Disordered" evidence="1">
    <location>
        <begin position="248"/>
        <end position="318"/>
    </location>
</feature>
<evidence type="ECO:0000256" key="1">
    <source>
        <dbReference type="SAM" id="MobiDB-lite"/>
    </source>
</evidence>
<dbReference type="OrthoDB" id="5194739at2"/>
<sequence>MERQGCRQLREVFHGQPAKWLEAGDCFHCAADALENYVSTLQWAAVGQQQASESIKLWNEGQAATNQAKAEHEQAVRQAQQEAAAKTASGTPTVAPNIPFTDPGEAKRQTARDTLDRARSQLNSAGNTAADAVAKARDKAPEKPGFWSHVGDFFSDLGHGIENVGADVLNGLASVGNAAANHPGDVLLAAGGAALTAVSAAGDGLGAVLDATGVGAVAGVPLNAVSTAGVAAGGSMVVAAMGDLGRHAASDDKVSPVKNGRGGGDSGTPRGSDGELTYEKSPKHGTEQRGNAAPAPTNGQQALENSVPIKPTTSRRVSVDPATGEYVVFDETYPGSGMARVSTTGTSGRGAGPTGLTRRCRRRCARLVWSTARERSSEGDGRSCNTLNPDRSAATP</sequence>
<dbReference type="EMBL" id="BJFL01000042">
    <property type="protein sequence ID" value="GDY33442.1"/>
    <property type="molecule type" value="Genomic_DNA"/>
</dbReference>
<name>A0A4D4JDF7_9PSEU</name>